<name>A0ABP0F1P0_CLALP</name>
<accession>A0ABP0F1P0</accession>
<feature type="compositionally biased region" description="Polar residues" evidence="1">
    <location>
        <begin position="410"/>
        <end position="423"/>
    </location>
</feature>
<comment type="caution">
    <text evidence="3">The sequence shown here is derived from an EMBL/GenBank/DDBJ whole genome shotgun (WGS) entry which is preliminary data.</text>
</comment>
<dbReference type="PANTHER" id="PTHR13265:SF0">
    <property type="entry name" value="HPR1"/>
    <property type="match status" value="1"/>
</dbReference>
<dbReference type="Proteomes" id="UP001642483">
    <property type="component" value="Unassembled WGS sequence"/>
</dbReference>
<feature type="compositionally biased region" description="Basic and acidic residues" evidence="1">
    <location>
        <begin position="574"/>
        <end position="583"/>
    </location>
</feature>
<keyword evidence="4" id="KW-1185">Reference proteome</keyword>
<sequence>MGSSEFLFENARSEFKKVLSKDIADNNMESLPQFVRFCNNYTGSEAEKKTAVDQILRDLVRDKISDKNISEAPGAITTLLHIITASVSVAKQGLCSPSIPFILLGDVLDCFTLDACDVVFKYIEERVSVWKSSLFYTAGKNYLLRMCNDLLRRLSQSINTVFCGRIQLFLARLFPLSEKSALNLVSQFNLENVTVFNKDLESTTLKKETAENGYSGEKMEVDSKPEEEGSPATFQSTVVDYKLYQNIWSLQDIFRYPVQCYTKDTWGKFTENAECVFRIFSSFKLEDVGRGSKSSSTQSKRNYFPKFLTSEKLTELQLNDGMFRRQILIQFLILFRYLTANVKFKGANLVLTDNMKSWISESEPKIYELLKETPPDGRHFAKYIRHLLDREEFWIAWKNDGCPSFMKTPAKTQQNTKQDGSPSSKRRKTGEPSIVEEFISGNNLGMGSAELTRLWNLHPDNLAACRSTSREFLPSLQDYFMECIEQAGPKNTVEEQHKLVKKSNFQWKALRLLSHRSHLFFTSQPAQMQFKAVPDYLNTVMSKLAKDFPTPPAEIALKPEEDTEDLSQDEDLKDEGSDNKDDDVLGEADNDEDIGEDEDDSNLLDDNTPEQNSNASDKLSSEDISNLAAKLSQNWKKLAPLLNLKPKDIKEIQEDSDDVALQARQTLVTWQDSAKQQATRTTLAQALKSADLENLAQDIK</sequence>
<dbReference type="InterPro" id="IPR000488">
    <property type="entry name" value="Death_dom"/>
</dbReference>
<evidence type="ECO:0000313" key="4">
    <source>
        <dbReference type="Proteomes" id="UP001642483"/>
    </source>
</evidence>
<dbReference type="PROSITE" id="PS50017">
    <property type="entry name" value="DEATH_DOMAIN"/>
    <property type="match status" value="1"/>
</dbReference>
<proteinExistence type="predicted"/>
<feature type="region of interest" description="Disordered" evidence="1">
    <location>
        <begin position="406"/>
        <end position="432"/>
    </location>
</feature>
<dbReference type="InterPro" id="IPR021861">
    <property type="entry name" value="THO_THOC1"/>
</dbReference>
<dbReference type="SUPFAM" id="SSF47986">
    <property type="entry name" value="DEATH domain"/>
    <property type="match status" value="1"/>
</dbReference>
<dbReference type="Pfam" id="PF00531">
    <property type="entry name" value="Death"/>
    <property type="match status" value="1"/>
</dbReference>
<evidence type="ECO:0000256" key="1">
    <source>
        <dbReference type="SAM" id="MobiDB-lite"/>
    </source>
</evidence>
<feature type="domain" description="Death" evidence="2">
    <location>
        <begin position="620"/>
        <end position="700"/>
    </location>
</feature>
<feature type="region of interest" description="Disordered" evidence="1">
    <location>
        <begin position="551"/>
        <end position="622"/>
    </location>
</feature>
<evidence type="ECO:0000259" key="2">
    <source>
        <dbReference type="PROSITE" id="PS50017"/>
    </source>
</evidence>
<dbReference type="Pfam" id="PF11957">
    <property type="entry name" value="efThoc1"/>
    <property type="match status" value="1"/>
</dbReference>
<feature type="compositionally biased region" description="Polar residues" evidence="1">
    <location>
        <begin position="609"/>
        <end position="622"/>
    </location>
</feature>
<reference evidence="3 4" key="1">
    <citation type="submission" date="2024-02" db="EMBL/GenBank/DDBJ databases">
        <authorList>
            <person name="Daric V."/>
            <person name="Darras S."/>
        </authorList>
    </citation>
    <scope>NUCLEOTIDE SEQUENCE [LARGE SCALE GENOMIC DNA]</scope>
</reference>
<organism evidence="3 4">
    <name type="scientific">Clavelina lepadiformis</name>
    <name type="common">Light-bulb sea squirt</name>
    <name type="synonym">Ascidia lepadiformis</name>
    <dbReference type="NCBI Taxonomy" id="159417"/>
    <lineage>
        <taxon>Eukaryota</taxon>
        <taxon>Metazoa</taxon>
        <taxon>Chordata</taxon>
        <taxon>Tunicata</taxon>
        <taxon>Ascidiacea</taxon>
        <taxon>Aplousobranchia</taxon>
        <taxon>Clavelinidae</taxon>
        <taxon>Clavelina</taxon>
    </lineage>
</organism>
<dbReference type="EMBL" id="CAWYQH010000001">
    <property type="protein sequence ID" value="CAK8672598.1"/>
    <property type="molecule type" value="Genomic_DNA"/>
</dbReference>
<feature type="compositionally biased region" description="Acidic residues" evidence="1">
    <location>
        <begin position="561"/>
        <end position="573"/>
    </location>
</feature>
<gene>
    <name evidence="3" type="ORF">CVLEPA_LOCUS2304</name>
</gene>
<dbReference type="InterPro" id="IPR011029">
    <property type="entry name" value="DEATH-like_dom_sf"/>
</dbReference>
<dbReference type="Gene3D" id="1.10.533.10">
    <property type="entry name" value="Death Domain, Fas"/>
    <property type="match status" value="1"/>
</dbReference>
<feature type="compositionally biased region" description="Acidic residues" evidence="1">
    <location>
        <begin position="584"/>
        <end position="603"/>
    </location>
</feature>
<evidence type="ECO:0000313" key="3">
    <source>
        <dbReference type="EMBL" id="CAK8672598.1"/>
    </source>
</evidence>
<dbReference type="PANTHER" id="PTHR13265">
    <property type="entry name" value="THO COMPLEX SUBUNIT 1"/>
    <property type="match status" value="1"/>
</dbReference>
<protein>
    <recommendedName>
        <fullName evidence="2">Death domain-containing protein</fullName>
    </recommendedName>
</protein>